<protein>
    <submittedName>
        <fullName evidence="2">Uncharacterized protein</fullName>
    </submittedName>
</protein>
<sequence length="158" mass="17585">MIATMIQVIILLQFASAAALTIFAVVGVSVNQPIGFILLLALLQFLIALPGFAFHFTKRNAFFFTYVLFQVTTLVSEIIWFIYSVATNTYTAITVIILIVLIFIQATAVLAATLFKNIVVNMKDGKITKRHQVKRKKNKGVSEEGNVESKIICRWAVS</sequence>
<dbReference type="OrthoDB" id="5870747at2759"/>
<organism evidence="2 3">
    <name type="scientific">Strongylus vulgaris</name>
    <name type="common">Blood worm</name>
    <dbReference type="NCBI Taxonomy" id="40348"/>
    <lineage>
        <taxon>Eukaryota</taxon>
        <taxon>Metazoa</taxon>
        <taxon>Ecdysozoa</taxon>
        <taxon>Nematoda</taxon>
        <taxon>Chromadorea</taxon>
        <taxon>Rhabditida</taxon>
        <taxon>Rhabditina</taxon>
        <taxon>Rhabditomorpha</taxon>
        <taxon>Strongyloidea</taxon>
        <taxon>Strongylidae</taxon>
        <taxon>Strongylus</taxon>
    </lineage>
</organism>
<name>A0A3P7KX37_STRVU</name>
<keyword evidence="1" id="KW-0812">Transmembrane</keyword>
<proteinExistence type="predicted"/>
<dbReference type="Proteomes" id="UP000270094">
    <property type="component" value="Unassembled WGS sequence"/>
</dbReference>
<keyword evidence="1" id="KW-1133">Transmembrane helix</keyword>
<evidence type="ECO:0000313" key="2">
    <source>
        <dbReference type="EMBL" id="VDM71798.1"/>
    </source>
</evidence>
<evidence type="ECO:0000313" key="3">
    <source>
        <dbReference type="Proteomes" id="UP000270094"/>
    </source>
</evidence>
<feature type="transmembrane region" description="Helical" evidence="1">
    <location>
        <begin position="34"/>
        <end position="54"/>
    </location>
</feature>
<accession>A0A3P7KX37</accession>
<feature type="transmembrane region" description="Helical" evidence="1">
    <location>
        <begin position="89"/>
        <end position="115"/>
    </location>
</feature>
<keyword evidence="1" id="KW-0472">Membrane</keyword>
<feature type="transmembrane region" description="Helical" evidence="1">
    <location>
        <begin position="61"/>
        <end position="83"/>
    </location>
</feature>
<keyword evidence="3" id="KW-1185">Reference proteome</keyword>
<dbReference type="EMBL" id="UYYB01022140">
    <property type="protein sequence ID" value="VDM71798.1"/>
    <property type="molecule type" value="Genomic_DNA"/>
</dbReference>
<gene>
    <name evidence="2" type="ORF">SVUK_LOCUS6796</name>
</gene>
<evidence type="ECO:0000256" key="1">
    <source>
        <dbReference type="SAM" id="Phobius"/>
    </source>
</evidence>
<dbReference type="AlphaFoldDB" id="A0A3P7KX37"/>
<reference evidence="2 3" key="1">
    <citation type="submission" date="2018-11" db="EMBL/GenBank/DDBJ databases">
        <authorList>
            <consortium name="Pathogen Informatics"/>
        </authorList>
    </citation>
    <scope>NUCLEOTIDE SEQUENCE [LARGE SCALE GENOMIC DNA]</scope>
</reference>